<dbReference type="EMBL" id="JZKH01000067">
    <property type="protein sequence ID" value="KJS59504.1"/>
    <property type="molecule type" value="Genomic_DNA"/>
</dbReference>
<dbReference type="AlphaFoldDB" id="A0A0F2T8E9"/>
<gene>
    <name evidence="11" type="ORF">VM95_27030</name>
</gene>
<name>A0A0F2T8E9_STRR3</name>
<protein>
    <recommendedName>
        <fullName evidence="3">FAD:protein FMN transferase</fullName>
        <ecNumber evidence="2">2.7.1.180</ecNumber>
    </recommendedName>
    <alternativeName>
        <fullName evidence="9">Flavin transferase</fullName>
    </alternativeName>
</protein>
<dbReference type="Gene3D" id="3.10.520.10">
    <property type="entry name" value="ApbE-like domains"/>
    <property type="match status" value="2"/>
</dbReference>
<dbReference type="InterPro" id="IPR024932">
    <property type="entry name" value="ApbE"/>
</dbReference>
<evidence type="ECO:0000256" key="2">
    <source>
        <dbReference type="ARBA" id="ARBA00011955"/>
    </source>
</evidence>
<evidence type="ECO:0000313" key="11">
    <source>
        <dbReference type="EMBL" id="KJS59504.1"/>
    </source>
</evidence>
<evidence type="ECO:0000256" key="5">
    <source>
        <dbReference type="ARBA" id="ARBA00022679"/>
    </source>
</evidence>
<dbReference type="GO" id="GO:0046872">
    <property type="term" value="F:metal ion binding"/>
    <property type="evidence" value="ECO:0007669"/>
    <property type="project" value="UniProtKB-KW"/>
</dbReference>
<evidence type="ECO:0000256" key="7">
    <source>
        <dbReference type="ARBA" id="ARBA00022827"/>
    </source>
</evidence>
<dbReference type="Proteomes" id="UP000033699">
    <property type="component" value="Unassembled WGS sequence"/>
</dbReference>
<dbReference type="PANTHER" id="PTHR30040:SF2">
    <property type="entry name" value="FAD:PROTEIN FMN TRANSFERASE"/>
    <property type="match status" value="1"/>
</dbReference>
<evidence type="ECO:0000256" key="6">
    <source>
        <dbReference type="ARBA" id="ARBA00022723"/>
    </source>
</evidence>
<comment type="cofactor">
    <cofactor evidence="1">
        <name>Mg(2+)</name>
        <dbReference type="ChEBI" id="CHEBI:18420"/>
    </cofactor>
</comment>
<dbReference type="PATRIC" id="fig|359131.3.peg.6615"/>
<keyword evidence="12" id="KW-1185">Reference proteome</keyword>
<evidence type="ECO:0000256" key="8">
    <source>
        <dbReference type="ARBA" id="ARBA00022842"/>
    </source>
</evidence>
<sequence length="249" mass="25938">MSAAQPLRHTEHVMGTVFSFAVRDPGPGTAAALERITARLHRIDAVFSPYRPDSQVSRLGRGELALDACDLEVAEVLRQCRRVAEETGGHFTDHPAGRLDPSGWVKGWAVEEASRELRAAGSVQHCVSGGGDVQTVGGPWRVGVADPLRPGALATVLTGHDLAVATSGTAERGAHIHDPRTGRPATGLASLTLVGSRIADTDAYATAAFAMGPDRALAWIAARPGLEALAILPTGERRTTPGFPGPAAA</sequence>
<evidence type="ECO:0000256" key="1">
    <source>
        <dbReference type="ARBA" id="ARBA00001946"/>
    </source>
</evidence>
<keyword evidence="6" id="KW-0479">Metal-binding</keyword>
<comment type="caution">
    <text evidence="11">The sequence shown here is derived from an EMBL/GenBank/DDBJ whole genome shotgun (WGS) entry which is preliminary data.</text>
</comment>
<evidence type="ECO:0000313" key="12">
    <source>
        <dbReference type="Proteomes" id="UP000033699"/>
    </source>
</evidence>
<organism evidence="11 12">
    <name type="scientific">Streptomyces rubellomurinus (strain ATCC 31215)</name>
    <dbReference type="NCBI Taxonomy" id="359131"/>
    <lineage>
        <taxon>Bacteria</taxon>
        <taxon>Bacillati</taxon>
        <taxon>Actinomycetota</taxon>
        <taxon>Actinomycetes</taxon>
        <taxon>Kitasatosporales</taxon>
        <taxon>Streptomycetaceae</taxon>
        <taxon>Streptomyces</taxon>
    </lineage>
</organism>
<keyword evidence="4" id="KW-0285">Flavoprotein</keyword>
<evidence type="ECO:0000256" key="10">
    <source>
        <dbReference type="ARBA" id="ARBA00048540"/>
    </source>
</evidence>
<dbReference type="Pfam" id="PF02424">
    <property type="entry name" value="ApbE"/>
    <property type="match status" value="2"/>
</dbReference>
<evidence type="ECO:0000256" key="9">
    <source>
        <dbReference type="ARBA" id="ARBA00031306"/>
    </source>
</evidence>
<accession>A0A0F2T8E9</accession>
<evidence type="ECO:0000256" key="4">
    <source>
        <dbReference type="ARBA" id="ARBA00022630"/>
    </source>
</evidence>
<evidence type="ECO:0000256" key="3">
    <source>
        <dbReference type="ARBA" id="ARBA00016337"/>
    </source>
</evidence>
<dbReference type="SUPFAM" id="SSF143631">
    <property type="entry name" value="ApbE-like"/>
    <property type="match status" value="1"/>
</dbReference>
<dbReference type="InterPro" id="IPR003374">
    <property type="entry name" value="ApbE-like_sf"/>
</dbReference>
<proteinExistence type="predicted"/>
<keyword evidence="5" id="KW-0808">Transferase</keyword>
<keyword evidence="7" id="KW-0274">FAD</keyword>
<reference evidence="11 12" key="1">
    <citation type="submission" date="2015-02" db="EMBL/GenBank/DDBJ databases">
        <authorList>
            <person name="Ju K.-S."/>
            <person name="Doroghazi J.R."/>
            <person name="Metcalf W."/>
        </authorList>
    </citation>
    <scope>NUCLEOTIDE SEQUENCE [LARGE SCALE GENOMIC DNA]</scope>
    <source>
        <strain evidence="11 12">ATCC 31215</strain>
    </source>
</reference>
<dbReference type="PANTHER" id="PTHR30040">
    <property type="entry name" value="THIAMINE BIOSYNTHESIS LIPOPROTEIN APBE"/>
    <property type="match status" value="1"/>
</dbReference>
<keyword evidence="8" id="KW-0460">Magnesium</keyword>
<comment type="catalytic activity">
    <reaction evidence="10">
        <text>L-threonyl-[protein] + FAD = FMN-L-threonyl-[protein] + AMP + H(+)</text>
        <dbReference type="Rhea" id="RHEA:36847"/>
        <dbReference type="Rhea" id="RHEA-COMP:11060"/>
        <dbReference type="Rhea" id="RHEA-COMP:11061"/>
        <dbReference type="ChEBI" id="CHEBI:15378"/>
        <dbReference type="ChEBI" id="CHEBI:30013"/>
        <dbReference type="ChEBI" id="CHEBI:57692"/>
        <dbReference type="ChEBI" id="CHEBI:74257"/>
        <dbReference type="ChEBI" id="CHEBI:456215"/>
        <dbReference type="EC" id="2.7.1.180"/>
    </reaction>
</comment>
<dbReference type="EC" id="2.7.1.180" evidence="2"/>
<dbReference type="GO" id="GO:0016740">
    <property type="term" value="F:transferase activity"/>
    <property type="evidence" value="ECO:0007669"/>
    <property type="project" value="UniProtKB-KW"/>
</dbReference>